<dbReference type="PANTHER" id="PTHR35789:SF1">
    <property type="entry name" value="SPORE GERMINATION PROTEIN B3"/>
    <property type="match status" value="1"/>
</dbReference>
<dbReference type="Pfam" id="PF25198">
    <property type="entry name" value="Spore_GerAC_N"/>
    <property type="match status" value="1"/>
</dbReference>
<dbReference type="InterPro" id="IPR008844">
    <property type="entry name" value="Spore_GerAC-like"/>
</dbReference>
<dbReference type="InterPro" id="IPR057336">
    <property type="entry name" value="GerAC_N"/>
</dbReference>
<evidence type="ECO:0000313" key="12">
    <source>
        <dbReference type="Proteomes" id="UP001260980"/>
    </source>
</evidence>
<evidence type="ECO:0000256" key="5">
    <source>
        <dbReference type="ARBA" id="ARBA00023136"/>
    </source>
</evidence>
<dbReference type="NCBIfam" id="TIGR02887">
    <property type="entry name" value="spore_ger_x_C"/>
    <property type="match status" value="1"/>
</dbReference>
<feature type="domain" description="Spore germination protein N-terminal" evidence="10">
    <location>
        <begin position="25"/>
        <end position="165"/>
    </location>
</feature>
<evidence type="ECO:0000313" key="11">
    <source>
        <dbReference type="EMBL" id="MDU0201120.1"/>
    </source>
</evidence>
<reference evidence="11 12" key="1">
    <citation type="submission" date="2023-10" db="EMBL/GenBank/DDBJ databases">
        <title>Paenibacillus strain PFR10 Genome sequencing and assembly.</title>
        <authorList>
            <person name="Kim I."/>
        </authorList>
    </citation>
    <scope>NUCLEOTIDE SEQUENCE [LARGE SCALE GENOMIC DNA]</scope>
    <source>
        <strain evidence="11 12">PFR10</strain>
    </source>
</reference>
<evidence type="ECO:0000259" key="9">
    <source>
        <dbReference type="Pfam" id="PF05504"/>
    </source>
</evidence>
<dbReference type="Proteomes" id="UP001260980">
    <property type="component" value="Unassembled WGS sequence"/>
</dbReference>
<evidence type="ECO:0000256" key="1">
    <source>
        <dbReference type="ARBA" id="ARBA00004635"/>
    </source>
</evidence>
<dbReference type="InterPro" id="IPR046953">
    <property type="entry name" value="Spore_GerAC-like_C"/>
</dbReference>
<feature type="signal peptide" evidence="8">
    <location>
        <begin position="1"/>
        <end position="24"/>
    </location>
</feature>
<keyword evidence="7" id="KW-0449">Lipoprotein</keyword>
<evidence type="ECO:0000256" key="2">
    <source>
        <dbReference type="ARBA" id="ARBA00007886"/>
    </source>
</evidence>
<protein>
    <submittedName>
        <fullName evidence="11">Ger(X)C family spore germination protein</fullName>
    </submittedName>
</protein>
<dbReference type="Gene3D" id="3.30.300.210">
    <property type="entry name" value="Nutrient germinant receptor protein C, domain 3"/>
    <property type="match status" value="1"/>
</dbReference>
<keyword evidence="12" id="KW-1185">Reference proteome</keyword>
<feature type="domain" description="Spore germination GerAC-like C-terminal" evidence="9">
    <location>
        <begin position="211"/>
        <end position="376"/>
    </location>
</feature>
<evidence type="ECO:0000256" key="7">
    <source>
        <dbReference type="ARBA" id="ARBA00023288"/>
    </source>
</evidence>
<gene>
    <name evidence="11" type="ORF">RQP52_08475</name>
</gene>
<feature type="chain" id="PRO_5045646877" evidence="8">
    <location>
        <begin position="25"/>
        <end position="385"/>
    </location>
</feature>
<keyword evidence="5" id="KW-0472">Membrane</keyword>
<dbReference type="EMBL" id="JAWCUD010000002">
    <property type="protein sequence ID" value="MDU0201120.1"/>
    <property type="molecule type" value="Genomic_DNA"/>
</dbReference>
<name>A0ABU3RA28_9BACL</name>
<dbReference type="PANTHER" id="PTHR35789">
    <property type="entry name" value="SPORE GERMINATION PROTEIN B3"/>
    <property type="match status" value="1"/>
</dbReference>
<comment type="subcellular location">
    <subcellularLocation>
        <location evidence="1">Membrane</location>
        <topology evidence="1">Lipid-anchor</topology>
    </subcellularLocation>
</comment>
<dbReference type="InterPro" id="IPR038501">
    <property type="entry name" value="Spore_GerAC_C_sf"/>
</dbReference>
<evidence type="ECO:0000256" key="3">
    <source>
        <dbReference type="ARBA" id="ARBA00022544"/>
    </source>
</evidence>
<comment type="similarity">
    <text evidence="2">Belongs to the GerABKC lipoprotein family.</text>
</comment>
<comment type="caution">
    <text evidence="11">The sequence shown here is derived from an EMBL/GenBank/DDBJ whole genome shotgun (WGS) entry which is preliminary data.</text>
</comment>
<organism evidence="11 12">
    <name type="scientific">Paenibacillus violae</name>
    <dbReference type="NCBI Taxonomy" id="3077234"/>
    <lineage>
        <taxon>Bacteria</taxon>
        <taxon>Bacillati</taxon>
        <taxon>Bacillota</taxon>
        <taxon>Bacilli</taxon>
        <taxon>Bacillales</taxon>
        <taxon>Paenibacillaceae</taxon>
        <taxon>Paenibacillus</taxon>
    </lineage>
</organism>
<evidence type="ECO:0000259" key="10">
    <source>
        <dbReference type="Pfam" id="PF25198"/>
    </source>
</evidence>
<accession>A0ABU3RA28</accession>
<dbReference type="Gene3D" id="6.20.190.10">
    <property type="entry name" value="Nutrient germinant receptor protein C, domain 1"/>
    <property type="match status" value="1"/>
</dbReference>
<dbReference type="Pfam" id="PF05504">
    <property type="entry name" value="Spore_GerAC"/>
    <property type="match status" value="1"/>
</dbReference>
<keyword evidence="6" id="KW-0564">Palmitate</keyword>
<evidence type="ECO:0000256" key="6">
    <source>
        <dbReference type="ARBA" id="ARBA00023139"/>
    </source>
</evidence>
<evidence type="ECO:0000256" key="8">
    <source>
        <dbReference type="SAM" id="SignalP"/>
    </source>
</evidence>
<keyword evidence="3" id="KW-0309">Germination</keyword>
<keyword evidence="4 8" id="KW-0732">Signal</keyword>
<dbReference type="RefSeq" id="WP_315950795.1">
    <property type="nucleotide sequence ID" value="NZ_JAWCUD010000002.1"/>
</dbReference>
<sequence length="385" mass="43302">MRSKRYALKQALLLLLLVPLTGCWDHKELNDRLFELGSGVDRLDEEKVLLIGQFMNPKKSEEAGGGEKQSYFIETGTGKTVSDCLLDMQLKLSRRITRGHRQNIYIGEKTAMIGISNDIDSVTRDPDSRLKSDIWIVKGGTALEFMRMSYQLEKMPVIALSKLRQIIGKRTGNSLLELLVEQNVEGSGSTLPAVEMSYDSKLQKKTLHVYGRAVLNRKLQLVGYYERLESAYRLWLTGETDRMPVTVSMSNGEGSYSVTISQLGSKVRTEIEGEQVAIGVEVKGNAVIVESTAAVDFRNDEILRTYETELNNHIEKAILDVMQKAQKQFKVDVFHFGKAISRQHPEAWAELNSHWEQAFSDAKLTVHSNVKIKRIGLQGAPPNKS</sequence>
<proteinExistence type="inferred from homology"/>
<evidence type="ECO:0000256" key="4">
    <source>
        <dbReference type="ARBA" id="ARBA00022729"/>
    </source>
</evidence>